<dbReference type="GO" id="GO:0016020">
    <property type="term" value="C:membrane"/>
    <property type="evidence" value="ECO:0007669"/>
    <property type="project" value="UniProtKB-SubCell"/>
</dbReference>
<evidence type="ECO:0000256" key="2">
    <source>
        <dbReference type="ARBA" id="ARBA00022692"/>
    </source>
</evidence>
<dbReference type="PRINTS" id="PR00252">
    <property type="entry name" value="NRIONCHANNEL"/>
</dbReference>
<comment type="similarity">
    <text evidence="5">Belongs to the ligand-gated ion channel (TC 1.A.9) family.</text>
</comment>
<dbReference type="Pfam" id="PF02932">
    <property type="entry name" value="Neur_chan_memb"/>
    <property type="match status" value="2"/>
</dbReference>
<dbReference type="SUPFAM" id="SSF90112">
    <property type="entry name" value="Neurotransmitter-gated ion-channel transmembrane pore"/>
    <property type="match status" value="2"/>
</dbReference>
<feature type="transmembrane region" description="Helical" evidence="5">
    <location>
        <begin position="316"/>
        <end position="339"/>
    </location>
</feature>
<dbReference type="FunFam" id="1.20.58.390:FF:000124">
    <property type="entry name" value="Protein CBG26995"/>
    <property type="match status" value="1"/>
</dbReference>
<keyword evidence="2 5" id="KW-0812">Transmembrane</keyword>
<feature type="transmembrane region" description="Helical" evidence="5">
    <location>
        <begin position="644"/>
        <end position="663"/>
    </location>
</feature>
<keyword evidence="4 5" id="KW-0472">Membrane</keyword>
<evidence type="ECO:0000313" key="8">
    <source>
        <dbReference type="EMBL" id="ULT87174.1"/>
    </source>
</evidence>
<name>A0AAE8ZV17_CAEBR</name>
<keyword evidence="5" id="KW-0732">Signal</keyword>
<proteinExistence type="inferred from homology"/>
<dbReference type="PROSITE" id="PS00236">
    <property type="entry name" value="NEUROTR_ION_CHANNEL"/>
    <property type="match status" value="2"/>
</dbReference>
<dbReference type="InterPro" id="IPR006029">
    <property type="entry name" value="Neurotrans-gated_channel_TM"/>
</dbReference>
<keyword evidence="3 5" id="KW-1133">Transmembrane helix</keyword>
<dbReference type="CDD" id="cd18989">
    <property type="entry name" value="LGIC_ECD_cation"/>
    <property type="match status" value="2"/>
</dbReference>
<dbReference type="FunFam" id="2.70.170.10:FF:000180">
    <property type="entry name" value="Protein CBG10414"/>
    <property type="match status" value="1"/>
</dbReference>
<dbReference type="GO" id="GO:0005230">
    <property type="term" value="F:extracellular ligand-gated monoatomic ion channel activity"/>
    <property type="evidence" value="ECO:0007669"/>
    <property type="project" value="InterPro"/>
</dbReference>
<evidence type="ECO:0000259" key="6">
    <source>
        <dbReference type="Pfam" id="PF02931"/>
    </source>
</evidence>
<dbReference type="FunFam" id="2.70.170.10:FF:000027">
    <property type="entry name" value="Ligand-Gated ion Channel"/>
    <property type="match status" value="1"/>
</dbReference>
<feature type="transmembrane region" description="Helical" evidence="5">
    <location>
        <begin position="369"/>
        <end position="390"/>
    </location>
</feature>
<dbReference type="EMBL" id="CP090895">
    <property type="protein sequence ID" value="ULT87174.1"/>
    <property type="molecule type" value="Genomic_DNA"/>
</dbReference>
<feature type="transmembrane region" description="Helical" evidence="5">
    <location>
        <begin position="285"/>
        <end position="304"/>
    </location>
</feature>
<evidence type="ECO:0000256" key="5">
    <source>
        <dbReference type="RuleBase" id="RU000687"/>
    </source>
</evidence>
<feature type="transmembrane region" description="Helical" evidence="5">
    <location>
        <begin position="713"/>
        <end position="742"/>
    </location>
</feature>
<feature type="transmembrane region" description="Helical" evidence="5">
    <location>
        <begin position="611"/>
        <end position="632"/>
    </location>
</feature>
<comment type="caution">
    <text evidence="5">Lacks conserved residue(s) required for the propagation of feature annotation.</text>
</comment>
<dbReference type="SUPFAM" id="SSF63712">
    <property type="entry name" value="Nicotinic receptor ligand binding domain-like"/>
    <property type="match status" value="2"/>
</dbReference>
<keyword evidence="5" id="KW-0407">Ion channel</keyword>
<dbReference type="Pfam" id="PF02931">
    <property type="entry name" value="Neur_chan_LBD"/>
    <property type="match status" value="2"/>
</dbReference>
<evidence type="ECO:0000259" key="7">
    <source>
        <dbReference type="Pfam" id="PF02932"/>
    </source>
</evidence>
<dbReference type="InterPro" id="IPR038050">
    <property type="entry name" value="Neuro_actylchol_rec"/>
</dbReference>
<accession>A0AAE8ZV17</accession>
<dbReference type="InterPro" id="IPR006202">
    <property type="entry name" value="Neur_chan_lig-bd"/>
</dbReference>
<comment type="subcellular location">
    <subcellularLocation>
        <location evidence="1">Membrane</location>
        <topology evidence="1">Multi-pass membrane protein</topology>
    </subcellularLocation>
</comment>
<dbReference type="CDD" id="cd19051">
    <property type="entry name" value="LGIC_TM_cation"/>
    <property type="match status" value="1"/>
</dbReference>
<evidence type="ECO:0000313" key="9">
    <source>
        <dbReference type="Proteomes" id="UP000827892"/>
    </source>
</evidence>
<sequence length="743" mass="85438">MLTTFLATAVFCSLCFAQEMTKAEMASYEKFLADQKRLWDDLFRGYDPTISAIYTLHKSQWINQNKTIHPPITELKLTMAMLKLVDVVEVEEKITFLFDYIAEYTDYRLKWNPLEYGGISHIYVPQKSIWLPEITIADAHEVKFFESDDAPRTAWINYNGTAGFYTSTVASVICQLDVFKFPLDQHECGVSVLFHTYFADEYEIKGEMEKLSKPLSQLGNGEWKVTYIGVAEENNGNLGETQRFIARFQRNPSFYVALVMVPAYFINFLSIIALFINIENVGEKITVGLTNIMAMTFILVILAADLPKTARIPLLAIYVIVGLVIVMASIGVVLVLPYVRKYQAKRNKNQEKVLDDQTRFGKFCSWLKVEYVLMVVFQIANFVNFIILFIDQDRLWDDLFKNYNPKRNAIYTLRSSEWINQNATIHPESTKLLLTMSMLKLIDVVEVEEKVTFIFDYNADWVDPRLTWNPQDYGGIDHIYVPQEEIWMPEVSIADAHEVKTFQLDDAPRRAWVFHNGSVGFYTATVCSIICALDVFKFPMDEHECGVSVLYHNYYPDEYEIKGAMQEFARPISKLGNGEWQVTYVGVGEEQNKNWAPTQKFIARIKRNPGFYVSLVMVPAYFINFLTILALFCNIENVAEKLNIGLTNIMAMTFILVILAVDLPKTARIPLLAIYVIVGLIIVMTSIGVVLLIPHIRKWQNNGVMKKKKTTRFARFCSCLKVEYVLMVIFQIANLVNFIILFT</sequence>
<feature type="domain" description="Neurotransmitter-gated ion-channel ligand-binding" evidence="6">
    <location>
        <begin position="425"/>
        <end position="595"/>
    </location>
</feature>
<dbReference type="Proteomes" id="UP000827892">
    <property type="component" value="Chromosome V"/>
</dbReference>
<reference evidence="8 9" key="1">
    <citation type="submission" date="2022-02" db="EMBL/GenBank/DDBJ databases">
        <title>Chromosome-level reference genomes for two strains of Caenorhabditis briggsae: an improved platform for comparative genomics.</title>
        <authorList>
            <person name="Stevens L."/>
            <person name="Andersen E.C."/>
        </authorList>
    </citation>
    <scope>NUCLEOTIDE SEQUENCE [LARGE SCALE GENOMIC DNA]</scope>
    <source>
        <strain evidence="8">QX1410_ONT</strain>
        <tissue evidence="8">Whole-organism</tissue>
    </source>
</reference>
<dbReference type="Gene3D" id="2.70.170.10">
    <property type="entry name" value="Neurotransmitter-gated ion-channel ligand-binding domain"/>
    <property type="match status" value="2"/>
</dbReference>
<dbReference type="InterPro" id="IPR036734">
    <property type="entry name" value="Neur_chan_lig-bd_sf"/>
</dbReference>
<gene>
    <name evidence="8" type="ORF">L3Y34_006750</name>
</gene>
<feature type="domain" description="Neurotransmitter-gated ion-channel transmembrane" evidence="7">
    <location>
        <begin position="260"/>
        <end position="350"/>
    </location>
</feature>
<feature type="transmembrane region" description="Helical" evidence="5">
    <location>
        <begin position="669"/>
        <end position="693"/>
    </location>
</feature>
<evidence type="ECO:0000256" key="1">
    <source>
        <dbReference type="ARBA" id="ARBA00004141"/>
    </source>
</evidence>
<keyword evidence="5" id="KW-0406">Ion transport</keyword>
<feature type="signal peptide" evidence="5">
    <location>
        <begin position="1"/>
        <end position="17"/>
    </location>
</feature>
<dbReference type="PANTHER" id="PTHR18945">
    <property type="entry name" value="NEUROTRANSMITTER GATED ION CHANNEL"/>
    <property type="match status" value="1"/>
</dbReference>
<dbReference type="GO" id="GO:0004888">
    <property type="term" value="F:transmembrane signaling receptor activity"/>
    <property type="evidence" value="ECO:0007669"/>
    <property type="project" value="InterPro"/>
</dbReference>
<feature type="transmembrane region" description="Helical" evidence="5">
    <location>
        <begin position="254"/>
        <end position="278"/>
    </location>
</feature>
<dbReference type="InterPro" id="IPR018000">
    <property type="entry name" value="Neurotransmitter_ion_chnl_CS"/>
</dbReference>
<keyword evidence="5" id="KW-0813">Transport</keyword>
<dbReference type="FunFam" id="1.20.58.390:FF:000060">
    <property type="entry name" value="Ligand-Gated ion Channel"/>
    <property type="match status" value="1"/>
</dbReference>
<dbReference type="InterPro" id="IPR036719">
    <property type="entry name" value="Neuro-gated_channel_TM_sf"/>
</dbReference>
<evidence type="ECO:0000256" key="3">
    <source>
        <dbReference type="ARBA" id="ARBA00022989"/>
    </source>
</evidence>
<protein>
    <submittedName>
        <fullName evidence="8">Uncharacterized protein</fullName>
    </submittedName>
</protein>
<dbReference type="Gene3D" id="1.20.58.390">
    <property type="entry name" value="Neurotransmitter-gated ion-channel transmembrane domain"/>
    <property type="match status" value="2"/>
</dbReference>
<feature type="domain" description="Neurotransmitter-gated ion-channel transmembrane" evidence="7">
    <location>
        <begin position="617"/>
        <end position="719"/>
    </location>
</feature>
<dbReference type="AlphaFoldDB" id="A0AAE8ZV17"/>
<feature type="chain" id="PRO_5041784324" evidence="5">
    <location>
        <begin position="18"/>
        <end position="743"/>
    </location>
</feature>
<organism evidence="8 9">
    <name type="scientific">Caenorhabditis briggsae</name>
    <dbReference type="NCBI Taxonomy" id="6238"/>
    <lineage>
        <taxon>Eukaryota</taxon>
        <taxon>Metazoa</taxon>
        <taxon>Ecdysozoa</taxon>
        <taxon>Nematoda</taxon>
        <taxon>Chromadorea</taxon>
        <taxon>Rhabditida</taxon>
        <taxon>Rhabditina</taxon>
        <taxon>Rhabditomorpha</taxon>
        <taxon>Rhabditoidea</taxon>
        <taxon>Rhabditidae</taxon>
        <taxon>Peloderinae</taxon>
        <taxon>Caenorhabditis</taxon>
    </lineage>
</organism>
<dbReference type="InterPro" id="IPR006201">
    <property type="entry name" value="Neur_channel"/>
</dbReference>
<evidence type="ECO:0000256" key="4">
    <source>
        <dbReference type="ARBA" id="ARBA00023136"/>
    </source>
</evidence>
<feature type="domain" description="Neurotransmitter-gated ion-channel ligand-binding" evidence="6">
    <location>
        <begin position="37"/>
        <end position="227"/>
    </location>
</feature>